<organism evidence="1 2">
    <name type="scientific">Edaphobacter dinghuensis</name>
    <dbReference type="NCBI Taxonomy" id="1560005"/>
    <lineage>
        <taxon>Bacteria</taxon>
        <taxon>Pseudomonadati</taxon>
        <taxon>Acidobacteriota</taxon>
        <taxon>Terriglobia</taxon>
        <taxon>Terriglobales</taxon>
        <taxon>Acidobacteriaceae</taxon>
        <taxon>Edaphobacter</taxon>
    </lineage>
</organism>
<dbReference type="AlphaFoldDB" id="A0A917HAE0"/>
<accession>A0A917HAE0</accession>
<dbReference type="RefSeq" id="WP_188553477.1">
    <property type="nucleotide sequence ID" value="NZ_BMGT01000002.1"/>
</dbReference>
<comment type="caution">
    <text evidence="1">The sequence shown here is derived from an EMBL/GenBank/DDBJ whole genome shotgun (WGS) entry which is preliminary data.</text>
</comment>
<protein>
    <submittedName>
        <fullName evidence="1">Uncharacterized protein</fullName>
    </submittedName>
</protein>
<evidence type="ECO:0000313" key="2">
    <source>
        <dbReference type="Proteomes" id="UP000647241"/>
    </source>
</evidence>
<evidence type="ECO:0000313" key="1">
    <source>
        <dbReference type="EMBL" id="GGG72722.1"/>
    </source>
</evidence>
<reference evidence="1" key="1">
    <citation type="journal article" date="2014" name="Int. J. Syst. Evol. Microbiol.">
        <title>Complete genome sequence of Corynebacterium casei LMG S-19264T (=DSM 44701T), isolated from a smear-ripened cheese.</title>
        <authorList>
            <consortium name="US DOE Joint Genome Institute (JGI-PGF)"/>
            <person name="Walter F."/>
            <person name="Albersmeier A."/>
            <person name="Kalinowski J."/>
            <person name="Ruckert C."/>
        </authorList>
    </citation>
    <scope>NUCLEOTIDE SEQUENCE</scope>
    <source>
        <strain evidence="1">CGMCC 1.12997</strain>
    </source>
</reference>
<proteinExistence type="predicted"/>
<gene>
    <name evidence="1" type="ORF">GCM10011585_13980</name>
</gene>
<dbReference type="EMBL" id="BMGT01000002">
    <property type="protein sequence ID" value="GGG72722.1"/>
    <property type="molecule type" value="Genomic_DNA"/>
</dbReference>
<dbReference type="Proteomes" id="UP000647241">
    <property type="component" value="Unassembled WGS sequence"/>
</dbReference>
<reference evidence="1" key="2">
    <citation type="submission" date="2020-09" db="EMBL/GenBank/DDBJ databases">
        <authorList>
            <person name="Sun Q."/>
            <person name="Zhou Y."/>
        </authorList>
    </citation>
    <scope>NUCLEOTIDE SEQUENCE</scope>
    <source>
        <strain evidence="1">CGMCC 1.12997</strain>
    </source>
</reference>
<keyword evidence="2" id="KW-1185">Reference proteome</keyword>
<sequence length="191" mass="21531">MIVDIQDAGAVAEVEELMARFGLSAEAVIERVILEAGCWMPMETLADTYWQNKRKADSVDNDIPSWHRLVKKLPIFTKNWDLKIINDPPHFELTHISGFTVSLSVYDRWAALWEKAPGLIFYLSKLRCGPTTYAPPGFSKTPSQRQSLITQARKIVVEIDPLSIMIGREKDIVCEYIAANPTNCPDIVPEA</sequence>
<name>A0A917HAE0_9BACT</name>